<dbReference type="Proteomes" id="UP000221165">
    <property type="component" value="Unassembled WGS sequence"/>
</dbReference>
<sequence>MASFPAYDLGKATMKSSEISCHGPCGTGRGCSSPPDFWLELFPRLHA</sequence>
<dbReference type="VEuPathDB" id="ToxoDB:CSUI_008288"/>
<keyword evidence="2" id="KW-1185">Reference proteome</keyword>
<organism evidence="1 2">
    <name type="scientific">Cystoisospora suis</name>
    <dbReference type="NCBI Taxonomy" id="483139"/>
    <lineage>
        <taxon>Eukaryota</taxon>
        <taxon>Sar</taxon>
        <taxon>Alveolata</taxon>
        <taxon>Apicomplexa</taxon>
        <taxon>Conoidasida</taxon>
        <taxon>Coccidia</taxon>
        <taxon>Eucoccidiorida</taxon>
        <taxon>Eimeriorina</taxon>
        <taxon>Sarcocystidae</taxon>
        <taxon>Cystoisospora</taxon>
    </lineage>
</organism>
<dbReference type="GeneID" id="94431633"/>
<protein>
    <submittedName>
        <fullName evidence="1">Uncharacterized protein</fullName>
    </submittedName>
</protein>
<dbReference type="EMBL" id="MIGC01004598">
    <property type="protein sequence ID" value="PHJ17887.1"/>
    <property type="molecule type" value="Genomic_DNA"/>
</dbReference>
<proteinExistence type="predicted"/>
<dbReference type="RefSeq" id="XP_067919601.1">
    <property type="nucleotide sequence ID" value="XM_068068422.1"/>
</dbReference>
<dbReference type="AlphaFoldDB" id="A0A2C6KK08"/>
<reference evidence="1 2" key="1">
    <citation type="journal article" date="2017" name="Int. J. Parasitol.">
        <title>The genome of the protozoan parasite Cystoisospora suis and a reverse vaccinology approach to identify vaccine candidates.</title>
        <authorList>
            <person name="Palmieri N."/>
            <person name="Shrestha A."/>
            <person name="Ruttkowski B."/>
            <person name="Beck T."/>
            <person name="Vogl C."/>
            <person name="Tomley F."/>
            <person name="Blake D.P."/>
            <person name="Joachim A."/>
        </authorList>
    </citation>
    <scope>NUCLEOTIDE SEQUENCE [LARGE SCALE GENOMIC DNA]</scope>
    <source>
        <strain evidence="1 2">Wien I</strain>
    </source>
</reference>
<gene>
    <name evidence="1" type="ORF">CSUI_008288</name>
</gene>
<accession>A0A2C6KK08</accession>
<evidence type="ECO:0000313" key="2">
    <source>
        <dbReference type="Proteomes" id="UP000221165"/>
    </source>
</evidence>
<evidence type="ECO:0000313" key="1">
    <source>
        <dbReference type="EMBL" id="PHJ17887.1"/>
    </source>
</evidence>
<comment type="caution">
    <text evidence="1">The sequence shown here is derived from an EMBL/GenBank/DDBJ whole genome shotgun (WGS) entry which is preliminary data.</text>
</comment>
<name>A0A2C6KK08_9APIC</name>